<dbReference type="EMBL" id="JACAGK010000003">
    <property type="protein sequence ID" value="MDM1047017.1"/>
    <property type="molecule type" value="Genomic_DNA"/>
</dbReference>
<comment type="caution">
    <text evidence="1">The sequence shown here is derived from an EMBL/GenBank/DDBJ whole genome shotgun (WGS) entry which is preliminary data.</text>
</comment>
<dbReference type="Proteomes" id="UP001170954">
    <property type="component" value="Unassembled WGS sequence"/>
</dbReference>
<dbReference type="Pfam" id="PF12771">
    <property type="entry name" value="SusD-like_2"/>
    <property type="match status" value="1"/>
</dbReference>
<reference evidence="1" key="1">
    <citation type="submission" date="2020-06" db="EMBL/GenBank/DDBJ databases">
        <authorList>
            <person name="Dong N."/>
        </authorList>
    </citation>
    <scope>NUCLEOTIDE SEQUENCE</scope>
    <source>
        <strain evidence="1">R1692</strain>
    </source>
</reference>
<evidence type="ECO:0000313" key="1">
    <source>
        <dbReference type="EMBL" id="MDM1047017.1"/>
    </source>
</evidence>
<dbReference type="RefSeq" id="WP_286650330.1">
    <property type="nucleotide sequence ID" value="NZ_JACAGK010000003.1"/>
</dbReference>
<name>A0ABT7NIK2_9SPHI</name>
<dbReference type="Gene3D" id="1.25.40.390">
    <property type="match status" value="1"/>
</dbReference>
<dbReference type="PROSITE" id="PS51257">
    <property type="entry name" value="PROKAR_LIPOPROTEIN"/>
    <property type="match status" value="1"/>
</dbReference>
<proteinExistence type="predicted"/>
<accession>A0ABT7NIK2</accession>
<protein>
    <submittedName>
        <fullName evidence="1">SusD/RagB family nutrient-binding outer membrane lipoprotein</fullName>
    </submittedName>
</protein>
<dbReference type="Pfam" id="PF12741">
    <property type="entry name" value="SusD-like"/>
    <property type="match status" value="1"/>
</dbReference>
<keyword evidence="2" id="KW-1185">Reference proteome</keyword>
<evidence type="ECO:0000313" key="2">
    <source>
        <dbReference type="Proteomes" id="UP001170954"/>
    </source>
</evidence>
<dbReference type="SUPFAM" id="SSF48452">
    <property type="entry name" value="TPR-like"/>
    <property type="match status" value="1"/>
</dbReference>
<dbReference type="InterPro" id="IPR011990">
    <property type="entry name" value="TPR-like_helical_dom_sf"/>
</dbReference>
<dbReference type="InterPro" id="IPR024302">
    <property type="entry name" value="SusD-like"/>
</dbReference>
<sequence length="526" mass="57616">MFKKLLKYTLIGAVLTTGFSSCEKALDINDNPNSPTESTPQLVLPQAIVGTSRLVPTFSTYGGRIMYFANAGGVSGWGNGFLDYNYSTGDNAALWTNTYNVLMDIAYTLKNTEADENLAAYHQAAQVFWVYNFMNLVDTYNDIPYSEAFKGVENLYPKYDKAQDIYADLAARLDKSIAYFKTNTTLSQEFTNGDIVFKGNATNWARFANTLKLKLVIKGKGKVTFASETIDAVGLITDDVQVQPGFAKLDGKQNPMWNTWAYVASGTSVGTWGTQFIPTYFVIGFYDGYKIDDNERAKVTFANGLSVPKNQLGYQDDPPTGVSPSAWVLRPTTGSISASNYRGIGIIKGPTAAQPIVLLAEAKFLAAEAAVRGILSGDAKTLFEEGIAASYTYLNKNEVGTFAGAMSAADYLALYLDDNSTSPLVNFSLATTDAQKLEAIITQKYIAFNFLFGHEAWNEYRRTGYPSIKGANNTSNYYDTFVSIGSVSTAPDKLPTRLLYPNTESAYNGDNVPTVNKFSSKIFWAK</sequence>
<organism evidence="1 2">
    <name type="scientific">Sphingobacterium hotanense</name>
    <dbReference type="NCBI Taxonomy" id="649196"/>
    <lineage>
        <taxon>Bacteria</taxon>
        <taxon>Pseudomonadati</taxon>
        <taxon>Bacteroidota</taxon>
        <taxon>Sphingobacteriia</taxon>
        <taxon>Sphingobacteriales</taxon>
        <taxon>Sphingobacteriaceae</taxon>
        <taxon>Sphingobacterium</taxon>
    </lineage>
</organism>
<keyword evidence="1" id="KW-0449">Lipoprotein</keyword>
<gene>
    <name evidence="1" type="ORF">HX018_01995</name>
</gene>
<reference evidence="1" key="2">
    <citation type="journal article" date="2022" name="Sci. Total Environ.">
        <title>Prevalence, transmission, and molecular epidemiology of tet(X)-positive bacteria among humans, animals, and environmental niches in China: An epidemiological, and genomic-based study.</title>
        <authorList>
            <person name="Dong N."/>
            <person name="Zeng Y."/>
            <person name="Cai C."/>
            <person name="Sun C."/>
            <person name="Lu J."/>
            <person name="Liu C."/>
            <person name="Zhou H."/>
            <person name="Sun Q."/>
            <person name="Shu L."/>
            <person name="Wang H."/>
            <person name="Wang Y."/>
            <person name="Wang S."/>
            <person name="Wu C."/>
            <person name="Chan E.W."/>
            <person name="Chen G."/>
            <person name="Shen Z."/>
            <person name="Chen S."/>
            <person name="Zhang R."/>
        </authorList>
    </citation>
    <scope>NUCLEOTIDE SEQUENCE</scope>
    <source>
        <strain evidence="1">R1692</strain>
    </source>
</reference>
<dbReference type="InterPro" id="IPR041662">
    <property type="entry name" value="SusD-like_2"/>
</dbReference>